<accession>A0A5C5E621</accession>
<keyword evidence="1" id="KW-0808">Transferase</keyword>
<comment type="caution">
    <text evidence="1">The sequence shown here is derived from an EMBL/GenBank/DDBJ whole genome shotgun (WGS) entry which is preliminary data.</text>
</comment>
<sequence>MIELTAQRRHIPSDAVRKDYFITLLLKNLSDSEFVDSIVFKGGTSLSKCYPGSIERFSEDIDLTYIPEAGLSTKQINKELKAAEKVIIGRGKSELVIDERNDRNKSSYVWFTDEFRNLERIKLEIGSSVRPHPYERKTMKSSIQEFLESIGETDAIAEYELREVTVNVLDVERTFIDKVMSVKRHALSGTLSSKVRHIYDVVRLYQLPEIQQFLQNKIALKSIVRITKETDAAYLEKRKISDQFDPTAAYDFQSWKEHFSKDTRKSYELLHTSLLYSDTMQNWDEALAFFEQIGELLQEIGE</sequence>
<dbReference type="EMBL" id="VENO01000003">
    <property type="protein sequence ID" value="TNV68433.1"/>
    <property type="molecule type" value="Genomic_DNA"/>
</dbReference>
<dbReference type="Gene3D" id="3.10.450.620">
    <property type="entry name" value="JHP933, nucleotidyltransferase-like core domain"/>
    <property type="match status" value="1"/>
</dbReference>
<gene>
    <name evidence="1" type="ORF">FHK04_09480</name>
</gene>
<organism evidence="1 2">
    <name type="scientific">Trichococcus shcherbakoviae subsp. psychrophilus</name>
    <dbReference type="NCBI Taxonomy" id="2585775"/>
    <lineage>
        <taxon>Bacteria</taxon>
        <taxon>Bacillati</taxon>
        <taxon>Bacillota</taxon>
        <taxon>Bacilli</taxon>
        <taxon>Lactobacillales</taxon>
        <taxon>Carnobacteriaceae</taxon>
        <taxon>Trichococcus</taxon>
    </lineage>
</organism>
<dbReference type="GO" id="GO:0016740">
    <property type="term" value="F:transferase activity"/>
    <property type="evidence" value="ECO:0007669"/>
    <property type="project" value="UniProtKB-KW"/>
</dbReference>
<keyword evidence="2" id="KW-1185">Reference proteome</keyword>
<dbReference type="Proteomes" id="UP000313395">
    <property type="component" value="Unassembled WGS sequence"/>
</dbReference>
<evidence type="ECO:0000313" key="1">
    <source>
        <dbReference type="EMBL" id="TNV68433.1"/>
    </source>
</evidence>
<dbReference type="Pfam" id="PF08843">
    <property type="entry name" value="AbiEii"/>
    <property type="match status" value="1"/>
</dbReference>
<name>A0A5C5E621_9LACT</name>
<evidence type="ECO:0000313" key="2">
    <source>
        <dbReference type="Proteomes" id="UP000313395"/>
    </source>
</evidence>
<dbReference type="InterPro" id="IPR014942">
    <property type="entry name" value="AbiEii"/>
</dbReference>
<protein>
    <submittedName>
        <fullName evidence="1">Nucleotidyl transferase AbiEii/AbiGii toxin family protein</fullName>
    </submittedName>
</protein>
<proteinExistence type="predicted"/>
<reference evidence="1 2" key="1">
    <citation type="submission" date="2019-06" db="EMBL/GenBank/DDBJ databases">
        <title>Description Trichococcus psychrophilus sp. nov., isolated from a cold spring, by genomic and phenotypic analyses.</title>
        <authorList>
            <person name="Zakharyuk A."/>
        </authorList>
    </citation>
    <scope>NUCLEOTIDE SEQUENCE [LARGE SCALE GENOMIC DNA]</scope>
    <source>
        <strain evidence="1 2">SKBG</strain>
    </source>
</reference>
<dbReference type="AlphaFoldDB" id="A0A5C5E621"/>